<dbReference type="Pfam" id="PF01156">
    <property type="entry name" value="IU_nuc_hydro"/>
    <property type="match status" value="1"/>
</dbReference>
<keyword evidence="5" id="KW-1185">Reference proteome</keyword>
<evidence type="ECO:0000313" key="5">
    <source>
        <dbReference type="Proteomes" id="UP001597458"/>
    </source>
</evidence>
<proteinExistence type="predicted"/>
<dbReference type="RefSeq" id="WP_141189653.1">
    <property type="nucleotide sequence ID" value="NZ_JBHUMR010000007.1"/>
</dbReference>
<dbReference type="Gene3D" id="3.90.245.10">
    <property type="entry name" value="Ribonucleoside hydrolase-like"/>
    <property type="match status" value="1"/>
</dbReference>
<dbReference type="GO" id="GO:0016787">
    <property type="term" value="F:hydrolase activity"/>
    <property type="evidence" value="ECO:0007669"/>
    <property type="project" value="UniProtKB-KW"/>
</dbReference>
<dbReference type="InterPro" id="IPR023186">
    <property type="entry name" value="IUNH"/>
</dbReference>
<gene>
    <name evidence="4" type="ORF">ACFSTF_02650</name>
</gene>
<protein>
    <submittedName>
        <fullName evidence="4">Nucleoside hydrolase</fullName>
    </submittedName>
</protein>
<feature type="domain" description="Inosine/uridine-preferring nucleoside hydrolase" evidence="3">
    <location>
        <begin position="4"/>
        <end position="300"/>
    </location>
</feature>
<keyword evidence="1 4" id="KW-0378">Hydrolase</keyword>
<accession>A0ABW5PLQ6</accession>
<evidence type="ECO:0000313" key="4">
    <source>
        <dbReference type="EMBL" id="MFD2616211.1"/>
    </source>
</evidence>
<sequence>MQKIIMDVDTGIDDALAIAYATSLPNVELLGVTTTYGMAPVAYSYRNTSKILEYLNTNIPVYKGSEKPLVRTREYSGKIHGSDGLGETLGSVDSDTSISSKQAIDFIIEQIYKYKKDLTIIATAPLTNLAKAIVKDPEIVNMIGKVVIMGGAFITPGNVTKFAEANIMIDPEAANIVFQSNLPITLVGLDVTRKTLLTNENVEHWRKKGTKLSAFFTEFTRFYLNSYKELHPYLKGCALHDPLAVGVAVNPELVKTIPLHIKVDLEDDALGRTTEDLDRVNNFQPNTNVCIDVDADKFMKHFFKHLLQIF</sequence>
<keyword evidence="2" id="KW-0326">Glycosidase</keyword>
<dbReference type="PANTHER" id="PTHR12304">
    <property type="entry name" value="INOSINE-URIDINE PREFERRING NUCLEOSIDE HYDROLASE"/>
    <property type="match status" value="1"/>
</dbReference>
<dbReference type="SUPFAM" id="SSF53590">
    <property type="entry name" value="Nucleoside hydrolase"/>
    <property type="match status" value="1"/>
</dbReference>
<dbReference type="Proteomes" id="UP001597458">
    <property type="component" value="Unassembled WGS sequence"/>
</dbReference>
<evidence type="ECO:0000259" key="3">
    <source>
        <dbReference type="Pfam" id="PF01156"/>
    </source>
</evidence>
<comment type="caution">
    <text evidence="4">The sequence shown here is derived from an EMBL/GenBank/DDBJ whole genome shotgun (WGS) entry which is preliminary data.</text>
</comment>
<evidence type="ECO:0000256" key="1">
    <source>
        <dbReference type="ARBA" id="ARBA00022801"/>
    </source>
</evidence>
<dbReference type="PANTHER" id="PTHR12304:SF4">
    <property type="entry name" value="URIDINE NUCLEOSIDASE"/>
    <property type="match status" value="1"/>
</dbReference>
<dbReference type="InterPro" id="IPR001910">
    <property type="entry name" value="Inosine/uridine_hydrolase_dom"/>
</dbReference>
<organism evidence="4 5">
    <name type="scientific">Terrilactibacillus laevilacticus</name>
    <dbReference type="NCBI Taxonomy" id="1380157"/>
    <lineage>
        <taxon>Bacteria</taxon>
        <taxon>Bacillati</taxon>
        <taxon>Bacillota</taxon>
        <taxon>Bacilli</taxon>
        <taxon>Bacillales</taxon>
        <taxon>Bacillaceae</taxon>
        <taxon>Terrilactibacillus</taxon>
    </lineage>
</organism>
<evidence type="ECO:0000256" key="2">
    <source>
        <dbReference type="ARBA" id="ARBA00023295"/>
    </source>
</evidence>
<dbReference type="InterPro" id="IPR036452">
    <property type="entry name" value="Ribo_hydro-like"/>
</dbReference>
<reference evidence="5" key="1">
    <citation type="journal article" date="2019" name="Int. J. Syst. Evol. Microbiol.">
        <title>The Global Catalogue of Microorganisms (GCM) 10K type strain sequencing project: providing services to taxonomists for standard genome sequencing and annotation.</title>
        <authorList>
            <consortium name="The Broad Institute Genomics Platform"/>
            <consortium name="The Broad Institute Genome Sequencing Center for Infectious Disease"/>
            <person name="Wu L."/>
            <person name="Ma J."/>
        </authorList>
    </citation>
    <scope>NUCLEOTIDE SEQUENCE [LARGE SCALE GENOMIC DNA]</scope>
    <source>
        <strain evidence="5">TISTR 2241</strain>
    </source>
</reference>
<dbReference type="CDD" id="cd02650">
    <property type="entry name" value="nuc_hydro_CaPnhB"/>
    <property type="match status" value="1"/>
</dbReference>
<name>A0ABW5PLQ6_9BACI</name>
<dbReference type="EMBL" id="JBHUMR010000007">
    <property type="protein sequence ID" value="MFD2616211.1"/>
    <property type="molecule type" value="Genomic_DNA"/>
</dbReference>